<dbReference type="Proteomes" id="UP001056455">
    <property type="component" value="Chromosome"/>
</dbReference>
<feature type="transmembrane region" description="Helical" evidence="1">
    <location>
        <begin position="32"/>
        <end position="54"/>
    </location>
</feature>
<proteinExistence type="predicted"/>
<keyword evidence="1" id="KW-0812">Transmembrane</keyword>
<keyword evidence="1" id="KW-1133">Transmembrane helix</keyword>
<feature type="transmembrane region" description="Helical" evidence="1">
    <location>
        <begin position="121"/>
        <end position="145"/>
    </location>
</feature>
<feature type="transmembrane region" description="Helical" evidence="1">
    <location>
        <begin position="151"/>
        <end position="173"/>
    </location>
</feature>
<feature type="transmembrane region" description="Helical" evidence="1">
    <location>
        <begin position="384"/>
        <end position="408"/>
    </location>
</feature>
<keyword evidence="1" id="KW-0472">Membrane</keyword>
<dbReference type="EMBL" id="CP099489">
    <property type="protein sequence ID" value="USQ81472.1"/>
    <property type="molecule type" value="Genomic_DNA"/>
</dbReference>
<evidence type="ECO:0000313" key="2">
    <source>
        <dbReference type="EMBL" id="USQ81472.1"/>
    </source>
</evidence>
<feature type="transmembrane region" description="Helical" evidence="1">
    <location>
        <begin position="314"/>
        <end position="335"/>
    </location>
</feature>
<evidence type="ECO:0008006" key="4">
    <source>
        <dbReference type="Google" id="ProtNLM"/>
    </source>
</evidence>
<organism evidence="2 3">
    <name type="scientific">Ornithinimicrobium faecis</name>
    <dbReference type="NCBI Taxonomy" id="2934158"/>
    <lineage>
        <taxon>Bacteria</taxon>
        <taxon>Bacillati</taxon>
        <taxon>Actinomycetota</taxon>
        <taxon>Actinomycetes</taxon>
        <taxon>Micrococcales</taxon>
        <taxon>Ornithinimicrobiaceae</taxon>
        <taxon>Ornithinimicrobium</taxon>
    </lineage>
</organism>
<name>A0ABY4YXI1_9MICO</name>
<keyword evidence="3" id="KW-1185">Reference proteome</keyword>
<evidence type="ECO:0000313" key="3">
    <source>
        <dbReference type="Proteomes" id="UP001056455"/>
    </source>
</evidence>
<feature type="transmembrane region" description="Helical" evidence="1">
    <location>
        <begin position="454"/>
        <end position="480"/>
    </location>
</feature>
<feature type="transmembrane region" description="Helical" evidence="1">
    <location>
        <begin position="486"/>
        <end position="505"/>
    </location>
</feature>
<feature type="transmembrane region" description="Helical" evidence="1">
    <location>
        <begin position="226"/>
        <end position="245"/>
    </location>
</feature>
<sequence>MSIPLLAPSDRIGGTRRLYADRGGSRTQGDTAYLAYLVVLVLAMVVIPFLIGVARILARPEILPALQSPSSEQVVLAVSGVLLAAVTVVGMHRGPAHLPPVLVGTLAATDLPRSRTLLRPFATAATGLTVLFTVAGGVVATVLATEGTTDVMGALAFTGASACLGVIAAAAWLAGQRVGPRHGWLLTASVLAATVLTLWFPALALITPWGWVAEVWPPTTMGEPWALLPLALVALVCIERVPRLLDRVRGPLLLRQSRQWEIVGIAAYTGDLSSALATFRSVPHLGRTWRAVPGVQAIVQYAVRDLVGAARTPVRAVSGLIFLTLGGFLSAVALAGTALPAWLLMSLAAVATFAALGTLTDGFRHAAETRSAPTLFGHTSSQLFVLHALLPTVLAVACALLGGVIAGLTGWPSAGLTGAGLLAALVVAVRAYDSTKGPLPLTLLTPAPSPVGDLSGLMVMVWQADALILAIALGVGLAYLVATAGLLLACGAAVVAVAVVILLTYGRLNNL</sequence>
<accession>A0ABY4YXI1</accession>
<protein>
    <recommendedName>
        <fullName evidence="4">ABC-2 type transport system permease protein</fullName>
    </recommendedName>
</protein>
<dbReference type="RefSeq" id="WP_252594986.1">
    <property type="nucleotide sequence ID" value="NZ_CP099489.1"/>
</dbReference>
<gene>
    <name evidence="2" type="ORF">NF556_07430</name>
</gene>
<evidence type="ECO:0000256" key="1">
    <source>
        <dbReference type="SAM" id="Phobius"/>
    </source>
</evidence>
<reference evidence="2" key="1">
    <citation type="submission" date="2022-06" db="EMBL/GenBank/DDBJ databases">
        <title>Ornithinimicrobium HY1793.</title>
        <authorList>
            <person name="Huang Y."/>
        </authorList>
    </citation>
    <scope>NUCLEOTIDE SEQUENCE</scope>
    <source>
        <strain evidence="2">HY1793</strain>
    </source>
</reference>
<feature type="transmembrane region" description="Helical" evidence="1">
    <location>
        <begin position="185"/>
        <end position="206"/>
    </location>
</feature>
<feature type="transmembrane region" description="Helical" evidence="1">
    <location>
        <begin position="414"/>
        <end position="433"/>
    </location>
</feature>